<proteinExistence type="predicted"/>
<dbReference type="CDD" id="cd00090">
    <property type="entry name" value="HTH_ARSR"/>
    <property type="match status" value="1"/>
</dbReference>
<dbReference type="InterPro" id="IPR036390">
    <property type="entry name" value="WH_DNA-bd_sf"/>
</dbReference>
<sequence length="142" mass="16185">MPFEHPLLSVNVFLTLYKTEHHLVQQLEEQLGKFDLTLGRWCVLVALKSSGRPMVPSELSDDLAVTRANISNLLNSLEKAGSIRREFDPNNRRRILVSLTPEGDKLISNVWPVYEQSITQNVGNKLTLEEQSQLKSLLEKLF</sequence>
<dbReference type="RefSeq" id="WP_336588710.1">
    <property type="nucleotide sequence ID" value="NZ_JBBAXC010000022.1"/>
</dbReference>
<dbReference type="PANTHER" id="PTHR33164:SF43">
    <property type="entry name" value="HTH-TYPE TRANSCRIPTIONAL REPRESSOR YETL"/>
    <property type="match status" value="1"/>
</dbReference>
<evidence type="ECO:0000256" key="1">
    <source>
        <dbReference type="ARBA" id="ARBA00023125"/>
    </source>
</evidence>
<accession>A0ABU8HJJ7</accession>
<name>A0ABU8HJJ7_9BACI</name>
<evidence type="ECO:0000259" key="2">
    <source>
        <dbReference type="PROSITE" id="PS50995"/>
    </source>
</evidence>
<dbReference type="PANTHER" id="PTHR33164">
    <property type="entry name" value="TRANSCRIPTIONAL REGULATOR, MARR FAMILY"/>
    <property type="match status" value="1"/>
</dbReference>
<feature type="domain" description="HTH marR-type" evidence="2">
    <location>
        <begin position="9"/>
        <end position="142"/>
    </location>
</feature>
<dbReference type="InterPro" id="IPR000835">
    <property type="entry name" value="HTH_MarR-typ"/>
</dbReference>
<evidence type="ECO:0000313" key="4">
    <source>
        <dbReference type="Proteomes" id="UP001312865"/>
    </source>
</evidence>
<dbReference type="EMBL" id="JBBAXC010000022">
    <property type="protein sequence ID" value="MEI5909268.1"/>
    <property type="molecule type" value="Genomic_DNA"/>
</dbReference>
<keyword evidence="4" id="KW-1185">Reference proteome</keyword>
<reference evidence="3 4" key="1">
    <citation type="journal article" date="2018" name="J. Microbiol.">
        <title>Bacillus spongiae sp. nov., isolated from sponge of Jeju Island.</title>
        <authorList>
            <person name="Lee G.E."/>
            <person name="Im W.T."/>
            <person name="Park J.S."/>
        </authorList>
    </citation>
    <scope>NUCLEOTIDE SEQUENCE [LARGE SCALE GENOMIC DNA]</scope>
    <source>
        <strain evidence="3 4">135PIL107-10</strain>
    </source>
</reference>
<comment type="caution">
    <text evidence="3">The sequence shown here is derived from an EMBL/GenBank/DDBJ whole genome shotgun (WGS) entry which is preliminary data.</text>
</comment>
<dbReference type="Proteomes" id="UP001312865">
    <property type="component" value="Unassembled WGS sequence"/>
</dbReference>
<organism evidence="3 4">
    <name type="scientific">Bacillus spongiae</name>
    <dbReference type="NCBI Taxonomy" id="2683610"/>
    <lineage>
        <taxon>Bacteria</taxon>
        <taxon>Bacillati</taxon>
        <taxon>Bacillota</taxon>
        <taxon>Bacilli</taxon>
        <taxon>Bacillales</taxon>
        <taxon>Bacillaceae</taxon>
        <taxon>Bacillus</taxon>
    </lineage>
</organism>
<evidence type="ECO:0000313" key="3">
    <source>
        <dbReference type="EMBL" id="MEI5909268.1"/>
    </source>
</evidence>
<dbReference type="InterPro" id="IPR011991">
    <property type="entry name" value="ArsR-like_HTH"/>
</dbReference>
<dbReference type="Pfam" id="PF12802">
    <property type="entry name" value="MarR_2"/>
    <property type="match status" value="1"/>
</dbReference>
<dbReference type="SUPFAM" id="SSF46785">
    <property type="entry name" value="Winged helix' DNA-binding domain"/>
    <property type="match status" value="1"/>
</dbReference>
<keyword evidence="1" id="KW-0238">DNA-binding</keyword>
<dbReference type="Gene3D" id="1.10.10.10">
    <property type="entry name" value="Winged helix-like DNA-binding domain superfamily/Winged helix DNA-binding domain"/>
    <property type="match status" value="1"/>
</dbReference>
<dbReference type="PRINTS" id="PR00598">
    <property type="entry name" value="HTHMARR"/>
</dbReference>
<dbReference type="SMART" id="SM00347">
    <property type="entry name" value="HTH_MARR"/>
    <property type="match status" value="1"/>
</dbReference>
<dbReference type="PROSITE" id="PS50995">
    <property type="entry name" value="HTH_MARR_2"/>
    <property type="match status" value="1"/>
</dbReference>
<gene>
    <name evidence="3" type="ORF">WAK64_19640</name>
</gene>
<protein>
    <submittedName>
        <fullName evidence="3">MarR family transcriptional regulator</fullName>
    </submittedName>
</protein>
<dbReference type="InterPro" id="IPR039422">
    <property type="entry name" value="MarR/SlyA-like"/>
</dbReference>
<dbReference type="InterPro" id="IPR036388">
    <property type="entry name" value="WH-like_DNA-bd_sf"/>
</dbReference>